<feature type="compositionally biased region" description="Polar residues" evidence="1">
    <location>
        <begin position="273"/>
        <end position="282"/>
    </location>
</feature>
<feature type="compositionally biased region" description="Basic and acidic residues" evidence="1">
    <location>
        <begin position="206"/>
        <end position="223"/>
    </location>
</feature>
<proteinExistence type="predicted"/>
<name>A0A7W4US07_9MICO</name>
<organism evidence="2 3">
    <name type="scientific">Pseudoclavibacter helvolus</name>
    <dbReference type="NCBI Taxonomy" id="255205"/>
    <lineage>
        <taxon>Bacteria</taxon>
        <taxon>Bacillati</taxon>
        <taxon>Actinomycetota</taxon>
        <taxon>Actinomycetes</taxon>
        <taxon>Micrococcales</taxon>
        <taxon>Microbacteriaceae</taxon>
        <taxon>Pseudoclavibacter</taxon>
    </lineage>
</organism>
<evidence type="ECO:0008006" key="4">
    <source>
        <dbReference type="Google" id="ProtNLM"/>
    </source>
</evidence>
<protein>
    <recommendedName>
        <fullName evidence="4">Colicin import membrane protein</fullName>
    </recommendedName>
</protein>
<dbReference type="Proteomes" id="UP000545286">
    <property type="component" value="Unassembled WGS sequence"/>
</dbReference>
<feature type="region of interest" description="Disordered" evidence="1">
    <location>
        <begin position="159"/>
        <end position="282"/>
    </location>
</feature>
<accession>A0A7W4US07</accession>
<feature type="region of interest" description="Disordered" evidence="1">
    <location>
        <begin position="31"/>
        <end position="54"/>
    </location>
</feature>
<sequence length="282" mass="31332">MAEESDGIEEAFEGQMRMVAMTAARAGEMFARAREDAKRRAQQSSDREARELASRLEAEKQMARTQYVDVQRPEWWDRATPDEIGQRFQTARAWQQEDPEAARAELRMRQEIKTRYGIDVPADGRAVSGVEVTNAVQGSVDQERAAAERTRAERERAEALLLDADANRDDRDADAARSAAELEPDAEERERATVEAAQRDTSSTVARDKSEVLYDSAERRDATAQELQKQGMSEKAIAARMHEDIGQATPPSAAVKHGGPKKAPKARKVGGPQKTQQAELGR</sequence>
<dbReference type="RefSeq" id="WP_183626916.1">
    <property type="nucleotide sequence ID" value="NZ_JACHWJ010000012.1"/>
</dbReference>
<evidence type="ECO:0000313" key="3">
    <source>
        <dbReference type="Proteomes" id="UP000545286"/>
    </source>
</evidence>
<dbReference type="AlphaFoldDB" id="A0A7W4US07"/>
<evidence type="ECO:0000256" key="1">
    <source>
        <dbReference type="SAM" id="MobiDB-lite"/>
    </source>
</evidence>
<evidence type="ECO:0000313" key="2">
    <source>
        <dbReference type="EMBL" id="MBB2959560.1"/>
    </source>
</evidence>
<keyword evidence="3" id="KW-1185">Reference proteome</keyword>
<feature type="compositionally biased region" description="Basic residues" evidence="1">
    <location>
        <begin position="258"/>
        <end position="268"/>
    </location>
</feature>
<feature type="compositionally biased region" description="Basic and acidic residues" evidence="1">
    <location>
        <begin position="165"/>
        <end position="175"/>
    </location>
</feature>
<dbReference type="EMBL" id="JACHWJ010000012">
    <property type="protein sequence ID" value="MBB2959560.1"/>
    <property type="molecule type" value="Genomic_DNA"/>
</dbReference>
<reference evidence="2 3" key="1">
    <citation type="submission" date="2020-08" db="EMBL/GenBank/DDBJ databases">
        <title>Sequencing the genomes of 1000 actinobacteria strains.</title>
        <authorList>
            <person name="Klenk H.-P."/>
        </authorList>
    </citation>
    <scope>NUCLEOTIDE SEQUENCE [LARGE SCALE GENOMIC DNA]</scope>
    <source>
        <strain evidence="2 3">DSM 20419</strain>
    </source>
</reference>
<comment type="caution">
    <text evidence="2">The sequence shown here is derived from an EMBL/GenBank/DDBJ whole genome shotgun (WGS) entry which is preliminary data.</text>
</comment>
<gene>
    <name evidence="2" type="ORF">FHX72_003729</name>
</gene>